<dbReference type="SMART" id="SM00343">
    <property type="entry name" value="ZnF_C2HC"/>
    <property type="match status" value="2"/>
</dbReference>
<name>A0A164E8J6_9CRUS</name>
<dbReference type="PANTHER" id="PTHR33194:SF4">
    <property type="entry name" value="CCHC-TYPE DOMAIN-CONTAINING PROTEIN"/>
    <property type="match status" value="1"/>
</dbReference>
<sequence>MIGEEYVRSGERIRDARGRFVARGSWGIPEIGCASQGRARTRSRPLRESGTEKRGEIEDWANEPQQEQRPASVRQEYHLTFSEEETERWEDAEEEEGSGEHGEEQPEWDFTDLRRRSSNISSYIRGFRAAQQQVGSRHTMAAQIKFQSPPTFGGKDGKDVVQWMQRYKRIGRYNRWGDEELRDHVELSLSGAAQKWYSCKEAAGQLAAEWEDVAGPLIVPGVKTQLLEQFKPVNQNRFNEAKLRERKQGIEESTIEYFYDILDLCRRVDPNMSEATKLAPLWRGIKPSLLEKLWSLKPNSCDEFLQEIKRYQEMTSRARHEEWAMGVVGKQTPTAESERMDRIEKLLEGLMGAVALRNASGAAAQQGERAESQQYWSDNRSILKWTSDGEPICSRCKTEGHIGRECPTRTNGQGGLRGRTLDGQVVCYGCEGIGHIRHDCPSSQREGGAPQQQRQVRF</sequence>
<accession>A0A164E8J6</accession>
<feature type="domain" description="CCHC-type" evidence="3">
    <location>
        <begin position="427"/>
        <end position="442"/>
    </location>
</feature>
<evidence type="ECO:0000313" key="4">
    <source>
        <dbReference type="EMBL" id="KZR96541.1"/>
    </source>
</evidence>
<dbReference type="EMBL" id="LRGB01024576">
    <property type="protein sequence ID" value="KZR96541.1"/>
    <property type="molecule type" value="Genomic_DNA"/>
</dbReference>
<feature type="region of interest" description="Disordered" evidence="2">
    <location>
        <begin position="28"/>
        <end position="112"/>
    </location>
</feature>
<comment type="caution">
    <text evidence="4">The sequence shown here is derived from an EMBL/GenBank/DDBJ whole genome shotgun (WGS) entry which is preliminary data.</text>
</comment>
<feature type="domain" description="CCHC-type" evidence="3">
    <location>
        <begin position="393"/>
        <end position="407"/>
    </location>
</feature>
<dbReference type="InterPro" id="IPR036875">
    <property type="entry name" value="Znf_CCHC_sf"/>
</dbReference>
<dbReference type="GO" id="GO:0003676">
    <property type="term" value="F:nucleic acid binding"/>
    <property type="evidence" value="ECO:0007669"/>
    <property type="project" value="InterPro"/>
</dbReference>
<feature type="compositionally biased region" description="Basic and acidic residues" evidence="2">
    <location>
        <begin position="45"/>
        <end position="57"/>
    </location>
</feature>
<evidence type="ECO:0000313" key="5">
    <source>
        <dbReference type="Proteomes" id="UP000076858"/>
    </source>
</evidence>
<dbReference type="GO" id="GO:0008270">
    <property type="term" value="F:zinc ion binding"/>
    <property type="evidence" value="ECO:0007669"/>
    <property type="project" value="UniProtKB-KW"/>
</dbReference>
<evidence type="ECO:0000256" key="2">
    <source>
        <dbReference type="SAM" id="MobiDB-lite"/>
    </source>
</evidence>
<feature type="compositionally biased region" description="Acidic residues" evidence="2">
    <location>
        <begin position="82"/>
        <end position="97"/>
    </location>
</feature>
<dbReference type="Proteomes" id="UP000076858">
    <property type="component" value="Unassembled WGS sequence"/>
</dbReference>
<dbReference type="PROSITE" id="PS50158">
    <property type="entry name" value="ZF_CCHC"/>
    <property type="match status" value="2"/>
</dbReference>
<keyword evidence="5" id="KW-1185">Reference proteome</keyword>
<keyword evidence="1" id="KW-0863">Zinc-finger</keyword>
<gene>
    <name evidence="4" type="ORF">APZ42_009062</name>
</gene>
<dbReference type="OrthoDB" id="6369031at2759"/>
<organism evidence="4 5">
    <name type="scientific">Daphnia magna</name>
    <dbReference type="NCBI Taxonomy" id="35525"/>
    <lineage>
        <taxon>Eukaryota</taxon>
        <taxon>Metazoa</taxon>
        <taxon>Ecdysozoa</taxon>
        <taxon>Arthropoda</taxon>
        <taxon>Crustacea</taxon>
        <taxon>Branchiopoda</taxon>
        <taxon>Diplostraca</taxon>
        <taxon>Cladocera</taxon>
        <taxon>Anomopoda</taxon>
        <taxon>Daphniidae</taxon>
        <taxon>Daphnia</taxon>
    </lineage>
</organism>
<keyword evidence="1" id="KW-0862">Zinc</keyword>
<reference evidence="4 5" key="1">
    <citation type="submission" date="2016-03" db="EMBL/GenBank/DDBJ databases">
        <title>EvidentialGene: Evidence-directed Construction of Genes on Genomes.</title>
        <authorList>
            <person name="Gilbert D.G."/>
            <person name="Choi J.-H."/>
            <person name="Mockaitis K."/>
            <person name="Colbourne J."/>
            <person name="Pfrender M."/>
        </authorList>
    </citation>
    <scope>NUCLEOTIDE SEQUENCE [LARGE SCALE GENOMIC DNA]</scope>
    <source>
        <strain evidence="4 5">Xinb3</strain>
        <tissue evidence="4">Complete organism</tissue>
    </source>
</reference>
<dbReference type="Gene3D" id="4.10.60.10">
    <property type="entry name" value="Zinc finger, CCHC-type"/>
    <property type="match status" value="1"/>
</dbReference>
<evidence type="ECO:0000256" key="1">
    <source>
        <dbReference type="PROSITE-ProRule" id="PRU00047"/>
    </source>
</evidence>
<dbReference type="AlphaFoldDB" id="A0A164E8J6"/>
<keyword evidence="1" id="KW-0479">Metal-binding</keyword>
<dbReference type="SUPFAM" id="SSF57756">
    <property type="entry name" value="Retrovirus zinc finger-like domains"/>
    <property type="match status" value="1"/>
</dbReference>
<dbReference type="Pfam" id="PF00098">
    <property type="entry name" value="zf-CCHC"/>
    <property type="match status" value="2"/>
</dbReference>
<evidence type="ECO:0000259" key="3">
    <source>
        <dbReference type="PROSITE" id="PS50158"/>
    </source>
</evidence>
<dbReference type="InterPro" id="IPR001878">
    <property type="entry name" value="Znf_CCHC"/>
</dbReference>
<protein>
    <recommendedName>
        <fullName evidence="3">CCHC-type domain-containing protein</fullName>
    </recommendedName>
</protein>
<dbReference type="PANTHER" id="PTHR33194">
    <property type="entry name" value="ZINC KNUCKLE DOMAINCONTAINING PROTEIN"/>
    <property type="match status" value="1"/>
</dbReference>
<proteinExistence type="predicted"/>
<feature type="non-terminal residue" evidence="4">
    <location>
        <position position="458"/>
    </location>
</feature>